<reference evidence="1" key="1">
    <citation type="submission" date="2014-11" db="EMBL/GenBank/DDBJ databases">
        <authorList>
            <person name="Amaro Gonzalez C."/>
        </authorList>
    </citation>
    <scope>NUCLEOTIDE SEQUENCE</scope>
</reference>
<proteinExistence type="predicted"/>
<accession>A0A0E9TRI1</accession>
<reference evidence="1" key="2">
    <citation type="journal article" date="2015" name="Fish Shellfish Immunol.">
        <title>Early steps in the European eel (Anguilla anguilla)-Vibrio vulnificus interaction in the gills: Role of the RtxA13 toxin.</title>
        <authorList>
            <person name="Callol A."/>
            <person name="Pajuelo D."/>
            <person name="Ebbesson L."/>
            <person name="Teles M."/>
            <person name="MacKenzie S."/>
            <person name="Amaro C."/>
        </authorList>
    </citation>
    <scope>NUCLEOTIDE SEQUENCE</scope>
</reference>
<organism evidence="1">
    <name type="scientific">Anguilla anguilla</name>
    <name type="common">European freshwater eel</name>
    <name type="synonym">Muraena anguilla</name>
    <dbReference type="NCBI Taxonomy" id="7936"/>
    <lineage>
        <taxon>Eukaryota</taxon>
        <taxon>Metazoa</taxon>
        <taxon>Chordata</taxon>
        <taxon>Craniata</taxon>
        <taxon>Vertebrata</taxon>
        <taxon>Euteleostomi</taxon>
        <taxon>Actinopterygii</taxon>
        <taxon>Neopterygii</taxon>
        <taxon>Teleostei</taxon>
        <taxon>Anguilliformes</taxon>
        <taxon>Anguillidae</taxon>
        <taxon>Anguilla</taxon>
    </lineage>
</organism>
<evidence type="ECO:0000313" key="1">
    <source>
        <dbReference type="EMBL" id="JAH56067.1"/>
    </source>
</evidence>
<sequence>MEGDVKSLIFSFHCLNPFVFGYELCHLHLPPFP</sequence>
<dbReference type="EMBL" id="GBXM01052510">
    <property type="protein sequence ID" value="JAH56067.1"/>
    <property type="molecule type" value="Transcribed_RNA"/>
</dbReference>
<name>A0A0E9TRI1_ANGAN</name>
<protein>
    <submittedName>
        <fullName evidence="1">Uncharacterized protein</fullName>
    </submittedName>
</protein>
<dbReference type="AlphaFoldDB" id="A0A0E9TRI1"/>